<gene>
    <name evidence="2" type="ORF">HLUCCX10_13970</name>
</gene>
<evidence type="ECO:0000256" key="1">
    <source>
        <dbReference type="SAM" id="Phobius"/>
    </source>
</evidence>
<proteinExistence type="predicted"/>
<dbReference type="EMBL" id="LJXT01000102">
    <property type="protein sequence ID" value="KPQ13143.1"/>
    <property type="molecule type" value="Genomic_DNA"/>
</dbReference>
<sequence length="208" mass="23403">MKRSNKLIFGYLSFLWVTLIITLVISFAMTPQGGISFGGEVRSEKFEIDDISVVKIKNTSYLRIVKADSSYLEYFSIHGGDVKPPKTAPVQNYRVSQDTLYIDQLQQASNGSFMLKVRNLSQILVMDESEVILENLTMDSLAFQSPEHELRLSKLDQVTIDFRNGQLFLKGTIGELTGSIKDRAWLSIPSKIGNINLEKGEKATVFVE</sequence>
<dbReference type="STRING" id="1305737.GCA_000526355_01381"/>
<keyword evidence="1" id="KW-0812">Transmembrane</keyword>
<accession>A0A0P7XZ82</accession>
<dbReference type="AlphaFoldDB" id="A0A0P7XZ82"/>
<feature type="transmembrane region" description="Helical" evidence="1">
    <location>
        <begin position="7"/>
        <end position="29"/>
    </location>
</feature>
<name>A0A0P7XZ82_9BACT</name>
<keyword evidence="1" id="KW-0472">Membrane</keyword>
<evidence type="ECO:0000313" key="3">
    <source>
        <dbReference type="Proteomes" id="UP000050421"/>
    </source>
</evidence>
<dbReference type="PATRIC" id="fig|1305737.6.peg.3504"/>
<comment type="caution">
    <text evidence="2">The sequence shown here is derived from an EMBL/GenBank/DDBJ whole genome shotgun (WGS) entry which is preliminary data.</text>
</comment>
<protein>
    <submittedName>
        <fullName evidence="2">Uncharacterized protein</fullName>
    </submittedName>
</protein>
<dbReference type="Proteomes" id="UP000050421">
    <property type="component" value="Unassembled WGS sequence"/>
</dbReference>
<evidence type="ECO:0000313" key="2">
    <source>
        <dbReference type="EMBL" id="KPQ13143.1"/>
    </source>
</evidence>
<organism evidence="2 3">
    <name type="scientific">Algoriphagus marincola HL-49</name>
    <dbReference type="NCBI Taxonomy" id="1305737"/>
    <lineage>
        <taxon>Bacteria</taxon>
        <taxon>Pseudomonadati</taxon>
        <taxon>Bacteroidota</taxon>
        <taxon>Cytophagia</taxon>
        <taxon>Cytophagales</taxon>
        <taxon>Cyclobacteriaceae</taxon>
        <taxon>Algoriphagus</taxon>
    </lineage>
</organism>
<reference evidence="2 3" key="1">
    <citation type="submission" date="2015-09" db="EMBL/GenBank/DDBJ databases">
        <title>Identification and resolution of microdiversity through metagenomic sequencing of parallel consortia.</title>
        <authorList>
            <person name="Nelson W.C."/>
            <person name="Romine M.F."/>
            <person name="Lindemann S.R."/>
        </authorList>
    </citation>
    <scope>NUCLEOTIDE SEQUENCE [LARGE SCALE GENOMIC DNA]</scope>
    <source>
        <strain evidence="2">HL-49</strain>
    </source>
</reference>
<keyword evidence="1" id="KW-1133">Transmembrane helix</keyword>